<dbReference type="EMBL" id="UYJE01005601">
    <property type="protein sequence ID" value="VDI38478.1"/>
    <property type="molecule type" value="Genomic_DNA"/>
</dbReference>
<evidence type="ECO:0000313" key="2">
    <source>
        <dbReference type="EMBL" id="VDI38478.1"/>
    </source>
</evidence>
<dbReference type="OrthoDB" id="6099161at2759"/>
<evidence type="ECO:0000313" key="3">
    <source>
        <dbReference type="Proteomes" id="UP000596742"/>
    </source>
</evidence>
<evidence type="ECO:0008006" key="4">
    <source>
        <dbReference type="Google" id="ProtNLM"/>
    </source>
</evidence>
<keyword evidence="1" id="KW-1133">Transmembrane helix</keyword>
<dbReference type="Proteomes" id="UP000596742">
    <property type="component" value="Unassembled WGS sequence"/>
</dbReference>
<organism evidence="2 3">
    <name type="scientific">Mytilus galloprovincialis</name>
    <name type="common">Mediterranean mussel</name>
    <dbReference type="NCBI Taxonomy" id="29158"/>
    <lineage>
        <taxon>Eukaryota</taxon>
        <taxon>Metazoa</taxon>
        <taxon>Spiralia</taxon>
        <taxon>Lophotrochozoa</taxon>
        <taxon>Mollusca</taxon>
        <taxon>Bivalvia</taxon>
        <taxon>Autobranchia</taxon>
        <taxon>Pteriomorphia</taxon>
        <taxon>Mytilida</taxon>
        <taxon>Mytiloidea</taxon>
        <taxon>Mytilidae</taxon>
        <taxon>Mytilinae</taxon>
        <taxon>Mytilus</taxon>
    </lineage>
</organism>
<proteinExistence type="predicted"/>
<accession>A0A8B6ER05</accession>
<keyword evidence="1" id="KW-0472">Membrane</keyword>
<feature type="transmembrane region" description="Helical" evidence="1">
    <location>
        <begin position="12"/>
        <end position="31"/>
    </location>
</feature>
<gene>
    <name evidence="2" type="ORF">MGAL_10B079500</name>
</gene>
<sequence length="676" mass="78891">MTDVQTRVMRSRFIIFIAGLQIVPFGIPYRFTCPEQPHWQILSKHTCTHARNYTCLLDILTLEYRQNCKGPKIIAPGSKYIWQPNFNRGECDEERYQPFIFRTEGYTNCSFLKSRCYSEGQTTFSNALEDTFLSVQHDKYCEPSEEDCSCHKNVTETITKIYQTGWHNVDYTTILPSVQSEVMNYTVRDYDDHRYNIRRNGNENARNDAACHVLVLLILMLIIPYHLNRSAENTIMVNTDEEQINMESGTSNKIVSCQNMLTGFEKCVLLRYMSTLSNIEIMEFALILLKKGLIRKYAYSCIESCYKDINNPNMRSDVVKNVLKMRSDLRNVVFVMYNFDNKYKSCAIQLFATFKNVLELRPVTVSKVDVQDRTFIQAYFDVMKKSVQKMEMSNPVEYLSNLSQKIQMRVNICNQSNERVLTEMCDKYIVLVALTIDALANKTNEVDPEGNLFNEIENIISRSSCPDLSRCMLYGRKAVALSFNGKQKEGEGMVIRARECAGNIVPCLETVDLYYKIVLFRRAWYENNPENELKMIMNYTNIARDILIDMSGDLMLFWFRRFAVRLLFCYLGLGMRCRFIPNYQIQPDYIQKSESLLEQFDSKTAEIRIQMFFYIAKARLFHLKGDIENAFLINDEAKKIARKGGYSELKTILDNETIMREKSFDCHVIPSKHYEI</sequence>
<keyword evidence="1" id="KW-0812">Transmembrane</keyword>
<reference evidence="2" key="1">
    <citation type="submission" date="2018-11" db="EMBL/GenBank/DDBJ databases">
        <authorList>
            <person name="Alioto T."/>
            <person name="Alioto T."/>
        </authorList>
    </citation>
    <scope>NUCLEOTIDE SEQUENCE</scope>
</reference>
<evidence type="ECO:0000256" key="1">
    <source>
        <dbReference type="SAM" id="Phobius"/>
    </source>
</evidence>
<dbReference type="AlphaFoldDB" id="A0A8B6ER05"/>
<protein>
    <recommendedName>
        <fullName evidence="4">DZIP3-like HEPN domain-containing protein</fullName>
    </recommendedName>
</protein>
<comment type="caution">
    <text evidence="2">The sequence shown here is derived from an EMBL/GenBank/DDBJ whole genome shotgun (WGS) entry which is preliminary data.</text>
</comment>
<name>A0A8B6ER05_MYTGA</name>
<keyword evidence="3" id="KW-1185">Reference proteome</keyword>